<feature type="binding site" evidence="9">
    <location>
        <position position="71"/>
    </location>
    <ligand>
        <name>Mg(2+)</name>
        <dbReference type="ChEBI" id="CHEBI:18420"/>
    </ligand>
</feature>
<keyword evidence="9" id="KW-0479">Metal-binding</keyword>
<dbReference type="SUPFAM" id="SSF52540">
    <property type="entry name" value="P-loop containing nucleoside triphosphate hydrolases"/>
    <property type="match status" value="1"/>
</dbReference>
<dbReference type="CDD" id="cd01746">
    <property type="entry name" value="GATase1_CTP_Synthase"/>
    <property type="match status" value="1"/>
</dbReference>
<dbReference type="PROSITE" id="PS51273">
    <property type="entry name" value="GATASE_TYPE_1"/>
    <property type="match status" value="1"/>
</dbReference>
<evidence type="ECO:0000256" key="8">
    <source>
        <dbReference type="ARBA" id="ARBA00047781"/>
    </source>
</evidence>
<evidence type="ECO:0000259" key="10">
    <source>
        <dbReference type="Pfam" id="PF00117"/>
    </source>
</evidence>
<feature type="binding site" evidence="9">
    <location>
        <position position="13"/>
    </location>
    <ligand>
        <name>UTP</name>
        <dbReference type="ChEBI" id="CHEBI:46398"/>
    </ligand>
</feature>
<feature type="binding site" evidence="9">
    <location>
        <position position="139"/>
    </location>
    <ligand>
        <name>Mg(2+)</name>
        <dbReference type="ChEBI" id="CHEBI:18420"/>
    </ligand>
</feature>
<comment type="activity regulation">
    <text evidence="9">Allosterically activated by GTP, when glutamine is the substrate; GTP has no effect on the reaction when ammonia is the substrate. The allosteric effector GTP functions by stabilizing the protein conformation that binds the tetrahedral intermediate(s) formed during glutamine hydrolysis. Inhibited by the product CTP, via allosteric rather than competitive inhibition.</text>
</comment>
<name>A0ABR9FW07_9GAMM</name>
<keyword evidence="6 9" id="KW-0315">Glutamine amidotransferase</keyword>
<evidence type="ECO:0000256" key="6">
    <source>
        <dbReference type="ARBA" id="ARBA00022962"/>
    </source>
</evidence>
<protein>
    <recommendedName>
        <fullName evidence="9">CTP synthase</fullName>
        <ecNumber evidence="9">6.3.4.2</ecNumber>
    </recommendedName>
    <alternativeName>
        <fullName evidence="9">Cytidine 5'-triphosphate synthase</fullName>
    </alternativeName>
    <alternativeName>
        <fullName evidence="9">Cytidine triphosphate synthetase</fullName>
        <shortName evidence="9">CTP synthetase</shortName>
        <shortName evidence="9">CTPS</shortName>
    </alternativeName>
    <alternativeName>
        <fullName evidence="9">UTP--ammonia ligase</fullName>
    </alternativeName>
</protein>
<feature type="region of interest" description="Amidoligase domain" evidence="9">
    <location>
        <begin position="1"/>
        <end position="265"/>
    </location>
</feature>
<comment type="subunit">
    <text evidence="9">Homotetramer.</text>
</comment>
<dbReference type="NCBIfam" id="NF003792">
    <property type="entry name" value="PRK05380.1"/>
    <property type="match status" value="1"/>
</dbReference>
<dbReference type="InterPro" id="IPR004468">
    <property type="entry name" value="CTP_synthase"/>
</dbReference>
<feature type="binding site" evidence="9">
    <location>
        <begin position="186"/>
        <end position="191"/>
    </location>
    <ligand>
        <name>CTP</name>
        <dbReference type="ChEBI" id="CHEBI:37563"/>
        <note>allosteric inhibitor</note>
    </ligand>
</feature>
<sequence length="551" mass="61208">MTRYIFVTGGVVSSLGKGIASASLAAILEARGLKVTMLKLDPYINVDPGTMSPFQHGEVFVTEDGAETDLDLGHYERFIRTKMTQRNNFTTGRVYEHVLRKERRGDYLGGTVQVIPHITDEIKQRVYAGGEGFDVALVEIGGTVGDIESLPFLESIRQIRSEQGANRALFMHLTLVPYIKTAGETKTKPTQHSVKELRSIGIQPDILICRSEVELEESERRKIALFTNVEERAVVPLQDADTIYRIPLMLHEHGLDDIVCDKLRLDAEPADLSEWVKVLDSKLNPLKSVSIAMVGKYMELLDAYKSLNEALIHAGIQGRIKVNVDYIDAEDIERHGTERLAGKDAILVPGGFGERGVEGKIMTAQFARENNVPYLGICLGMQVAVIEFARNVAGWKDANSTEFTHDTQHPVVGLITEWLNAEGKIELRDAASDLGGTMRLGGQICHLTSGSKAREAYGSDEIVERHRHRFEVNNQFIDELEKAGLVISGKSVDQSLVEMIELADHPWYVACQFHPEFTSTPRDGHPLFSGFVNAALEHKTARTRSHATPQE</sequence>
<proteinExistence type="inferred from homology"/>
<comment type="caution">
    <text evidence="9">Lacks conserved residue(s) required for the propagation of feature annotation.</text>
</comment>
<dbReference type="SUPFAM" id="SSF52317">
    <property type="entry name" value="Class I glutamine amidotransferase-like"/>
    <property type="match status" value="1"/>
</dbReference>
<dbReference type="InterPro" id="IPR017456">
    <property type="entry name" value="CTP_synthase_N"/>
</dbReference>
<keyword evidence="3 9" id="KW-0436">Ligase</keyword>
<feature type="binding site" evidence="9">
    <location>
        <position position="71"/>
    </location>
    <ligand>
        <name>ATP</name>
        <dbReference type="ChEBI" id="CHEBI:30616"/>
    </ligand>
</feature>
<keyword evidence="9" id="KW-0460">Magnesium</keyword>
<feature type="domain" description="CTP synthase N-terminal" evidence="11">
    <location>
        <begin position="3"/>
        <end position="265"/>
    </location>
</feature>
<feature type="binding site" evidence="9">
    <location>
        <position position="13"/>
    </location>
    <ligand>
        <name>CTP</name>
        <dbReference type="ChEBI" id="CHEBI:37563"/>
        <note>allosteric inhibitor</note>
    </ligand>
</feature>
<feature type="binding site" evidence="9">
    <location>
        <position position="469"/>
    </location>
    <ligand>
        <name>L-glutamine</name>
        <dbReference type="ChEBI" id="CHEBI:58359"/>
    </ligand>
</feature>
<gene>
    <name evidence="9" type="primary">pyrG</name>
    <name evidence="12" type="ORF">EI547_05015</name>
</gene>
<dbReference type="Pfam" id="PF06418">
    <property type="entry name" value="CTP_synth_N"/>
    <property type="match status" value="1"/>
</dbReference>
<feature type="active site" description="Nucleophile; for glutamine hydrolysis" evidence="9">
    <location>
        <position position="378"/>
    </location>
</feature>
<dbReference type="NCBIfam" id="TIGR00337">
    <property type="entry name" value="PyrG"/>
    <property type="match status" value="1"/>
</dbReference>
<dbReference type="RefSeq" id="WP_192537403.1">
    <property type="nucleotide sequence ID" value="NZ_JABUZA010000001.1"/>
</dbReference>
<dbReference type="Gene3D" id="3.40.50.880">
    <property type="match status" value="1"/>
</dbReference>
<keyword evidence="5 9" id="KW-0067">ATP-binding</keyword>
<evidence type="ECO:0000256" key="7">
    <source>
        <dbReference type="ARBA" id="ARBA00022975"/>
    </source>
</evidence>
<feature type="binding site" evidence="9">
    <location>
        <begin position="186"/>
        <end position="191"/>
    </location>
    <ligand>
        <name>UTP</name>
        <dbReference type="ChEBI" id="CHEBI:46398"/>
    </ligand>
</feature>
<evidence type="ECO:0000256" key="9">
    <source>
        <dbReference type="HAMAP-Rule" id="MF_01227"/>
    </source>
</evidence>
<keyword evidence="4 9" id="KW-0547">Nucleotide-binding</keyword>
<feature type="active site" evidence="9">
    <location>
        <position position="514"/>
    </location>
</feature>
<feature type="binding site" evidence="9">
    <location>
        <begin position="379"/>
        <end position="382"/>
    </location>
    <ligand>
        <name>L-glutamine</name>
        <dbReference type="ChEBI" id="CHEBI:58359"/>
    </ligand>
</feature>
<dbReference type="EMBL" id="RRZB01000008">
    <property type="protein sequence ID" value="MBE0462817.1"/>
    <property type="molecule type" value="Genomic_DNA"/>
</dbReference>
<keyword evidence="13" id="KW-1185">Reference proteome</keyword>
<comment type="pathway">
    <text evidence="1 9">Pyrimidine metabolism; CTP biosynthesis via de novo pathway; CTP from UDP: step 2/2.</text>
</comment>
<comment type="function">
    <text evidence="9">Catalyzes the ATP-dependent amination of UTP to CTP with either L-glutamine or ammonia as the source of nitrogen. Regulates intracellular CTP levels through interactions with the four ribonucleotide triphosphates.</text>
</comment>
<feature type="domain" description="Glutamine amidotransferase" evidence="10">
    <location>
        <begin position="300"/>
        <end position="533"/>
    </location>
</feature>
<organism evidence="12 13">
    <name type="scientific">Halomonas colorata</name>
    <dbReference type="NCBI Taxonomy" id="2742615"/>
    <lineage>
        <taxon>Bacteria</taxon>
        <taxon>Pseudomonadati</taxon>
        <taxon>Pseudomonadota</taxon>
        <taxon>Gammaproteobacteria</taxon>
        <taxon>Oceanospirillales</taxon>
        <taxon>Halomonadaceae</taxon>
        <taxon>Halomonas</taxon>
    </lineage>
</organism>
<keyword evidence="7 9" id="KW-0665">Pyrimidine biosynthesis</keyword>
<comment type="miscellaneous">
    <text evidence="9">CTPSs have evolved a hybrid strategy for distinguishing between UTP and CTP. The overlapping regions of the product feedback inhibitory and substrate sites recognize a common feature in both compounds, the triphosphate moiety. To differentiate isosteric substrate and product pyrimidine rings, an additional pocket far from the expected kinase/ligase catalytic site, specifically recognizes the cytosine and ribose portions of the product inhibitor.</text>
</comment>
<comment type="catalytic activity">
    <reaction evidence="9">
        <text>L-glutamine + H2O = L-glutamate + NH4(+)</text>
        <dbReference type="Rhea" id="RHEA:15889"/>
        <dbReference type="ChEBI" id="CHEBI:15377"/>
        <dbReference type="ChEBI" id="CHEBI:28938"/>
        <dbReference type="ChEBI" id="CHEBI:29985"/>
        <dbReference type="ChEBI" id="CHEBI:58359"/>
    </reaction>
</comment>
<dbReference type="GO" id="GO:0003883">
    <property type="term" value="F:CTP synthase activity"/>
    <property type="evidence" value="ECO:0007669"/>
    <property type="project" value="UniProtKB-EC"/>
</dbReference>
<evidence type="ECO:0000256" key="4">
    <source>
        <dbReference type="ARBA" id="ARBA00022741"/>
    </source>
</evidence>
<feature type="binding site" evidence="9">
    <location>
        <begin position="146"/>
        <end position="148"/>
    </location>
    <ligand>
        <name>CTP</name>
        <dbReference type="ChEBI" id="CHEBI:37563"/>
        <note>allosteric inhibitor</note>
    </ligand>
</feature>
<dbReference type="Gene3D" id="3.40.50.300">
    <property type="entry name" value="P-loop containing nucleotide triphosphate hydrolases"/>
    <property type="match status" value="1"/>
</dbReference>
<comment type="catalytic activity">
    <reaction evidence="9">
        <text>UTP + NH4(+) + ATP = CTP + ADP + phosphate + 2 H(+)</text>
        <dbReference type="Rhea" id="RHEA:16597"/>
        <dbReference type="ChEBI" id="CHEBI:15378"/>
        <dbReference type="ChEBI" id="CHEBI:28938"/>
        <dbReference type="ChEBI" id="CHEBI:30616"/>
        <dbReference type="ChEBI" id="CHEBI:37563"/>
        <dbReference type="ChEBI" id="CHEBI:43474"/>
        <dbReference type="ChEBI" id="CHEBI:46398"/>
        <dbReference type="ChEBI" id="CHEBI:456216"/>
    </reaction>
</comment>
<dbReference type="CDD" id="cd03113">
    <property type="entry name" value="CTPS_N"/>
    <property type="match status" value="1"/>
</dbReference>
<comment type="caution">
    <text evidence="12">The sequence shown here is derived from an EMBL/GenBank/DDBJ whole genome shotgun (WGS) entry which is preliminary data.</text>
</comment>
<comment type="catalytic activity">
    <reaction evidence="8 9">
        <text>UTP + L-glutamine + ATP + H2O = CTP + L-glutamate + ADP + phosphate + 2 H(+)</text>
        <dbReference type="Rhea" id="RHEA:26426"/>
        <dbReference type="ChEBI" id="CHEBI:15377"/>
        <dbReference type="ChEBI" id="CHEBI:15378"/>
        <dbReference type="ChEBI" id="CHEBI:29985"/>
        <dbReference type="ChEBI" id="CHEBI:30616"/>
        <dbReference type="ChEBI" id="CHEBI:37563"/>
        <dbReference type="ChEBI" id="CHEBI:43474"/>
        <dbReference type="ChEBI" id="CHEBI:46398"/>
        <dbReference type="ChEBI" id="CHEBI:58359"/>
        <dbReference type="ChEBI" id="CHEBI:456216"/>
        <dbReference type="EC" id="6.3.4.2"/>
    </reaction>
</comment>
<dbReference type="InterPro" id="IPR033828">
    <property type="entry name" value="GATase1_CTP_Synthase"/>
</dbReference>
<dbReference type="Proteomes" id="UP001645038">
    <property type="component" value="Unassembled WGS sequence"/>
</dbReference>
<dbReference type="Pfam" id="PF00117">
    <property type="entry name" value="GATase"/>
    <property type="match status" value="1"/>
</dbReference>
<dbReference type="InterPro" id="IPR029062">
    <property type="entry name" value="Class_I_gatase-like"/>
</dbReference>
<dbReference type="PANTHER" id="PTHR11550:SF0">
    <property type="entry name" value="CTP SYNTHASE-RELATED"/>
    <property type="match status" value="1"/>
</dbReference>
<evidence type="ECO:0000256" key="3">
    <source>
        <dbReference type="ARBA" id="ARBA00022598"/>
    </source>
</evidence>
<evidence type="ECO:0000256" key="2">
    <source>
        <dbReference type="ARBA" id="ARBA00007533"/>
    </source>
</evidence>
<evidence type="ECO:0000259" key="11">
    <source>
        <dbReference type="Pfam" id="PF06418"/>
    </source>
</evidence>
<feature type="binding site" evidence="9">
    <location>
        <position position="402"/>
    </location>
    <ligand>
        <name>L-glutamine</name>
        <dbReference type="ChEBI" id="CHEBI:58359"/>
    </ligand>
</feature>
<accession>A0ABR9FW07</accession>
<evidence type="ECO:0000313" key="12">
    <source>
        <dbReference type="EMBL" id="MBE0462817.1"/>
    </source>
</evidence>
<feature type="active site" evidence="9">
    <location>
        <position position="516"/>
    </location>
</feature>
<reference evidence="12 13" key="1">
    <citation type="submission" date="2020-07" db="EMBL/GenBank/DDBJ databases">
        <title>Halophilic bacteria isolated from french cheeses.</title>
        <authorList>
            <person name="Kothe C.I."/>
            <person name="Farah-Kraiem B."/>
            <person name="Renault P."/>
            <person name="Dridi B."/>
        </authorList>
    </citation>
    <scope>NUCLEOTIDE SEQUENCE [LARGE SCALE GENOMIC DNA]</scope>
    <source>
        <strain evidence="12 13">FME20</strain>
    </source>
</reference>
<comment type="similarity">
    <text evidence="2 9">Belongs to the CTP synthase family.</text>
</comment>
<feature type="binding site" evidence="9">
    <location>
        <position position="351"/>
    </location>
    <ligand>
        <name>L-glutamine</name>
        <dbReference type="ChEBI" id="CHEBI:58359"/>
    </ligand>
</feature>
<feature type="binding site" evidence="9">
    <location>
        <position position="240"/>
    </location>
    <ligand>
        <name>ATP</name>
        <dbReference type="ChEBI" id="CHEBI:30616"/>
    </ligand>
</feature>
<dbReference type="HAMAP" id="MF_01227">
    <property type="entry name" value="PyrG"/>
    <property type="match status" value="1"/>
</dbReference>
<dbReference type="EC" id="6.3.4.2" evidence="9"/>
<evidence type="ECO:0000256" key="5">
    <source>
        <dbReference type="ARBA" id="ARBA00022840"/>
    </source>
</evidence>
<evidence type="ECO:0000256" key="1">
    <source>
        <dbReference type="ARBA" id="ARBA00005171"/>
    </source>
</evidence>
<feature type="binding site" evidence="9">
    <location>
        <position position="222"/>
    </location>
    <ligand>
        <name>UTP</name>
        <dbReference type="ChEBI" id="CHEBI:46398"/>
    </ligand>
</feature>
<evidence type="ECO:0000313" key="13">
    <source>
        <dbReference type="Proteomes" id="UP001645038"/>
    </source>
</evidence>
<dbReference type="PANTHER" id="PTHR11550">
    <property type="entry name" value="CTP SYNTHASE"/>
    <property type="match status" value="1"/>
</dbReference>
<dbReference type="InterPro" id="IPR027417">
    <property type="entry name" value="P-loop_NTPase"/>
</dbReference>
<feature type="binding site" evidence="9">
    <location>
        <begin position="14"/>
        <end position="19"/>
    </location>
    <ligand>
        <name>ATP</name>
        <dbReference type="ChEBI" id="CHEBI:30616"/>
    </ligand>
</feature>
<feature type="binding site" evidence="9">
    <location>
        <position position="222"/>
    </location>
    <ligand>
        <name>CTP</name>
        <dbReference type="ChEBI" id="CHEBI:37563"/>
        <note>allosteric inhibitor</note>
    </ligand>
</feature>
<dbReference type="InterPro" id="IPR017926">
    <property type="entry name" value="GATASE"/>
</dbReference>